<proteinExistence type="inferred from homology"/>
<dbReference type="PANTHER" id="PTHR33744:SF1">
    <property type="entry name" value="DNA-BINDING TRANSCRIPTIONAL ACTIVATOR ADER"/>
    <property type="match status" value="1"/>
</dbReference>
<dbReference type="InterPro" id="IPR041522">
    <property type="entry name" value="CdaR_GGDEF"/>
</dbReference>
<name>A0ABY3W786_9MICC</name>
<dbReference type="InterPro" id="IPR025736">
    <property type="entry name" value="PucR_C-HTH_dom"/>
</dbReference>
<dbReference type="RefSeq" id="WP_241913583.1">
    <property type="nucleotide sequence ID" value="NZ_CP093326.1"/>
</dbReference>
<sequence length="502" mass="53725">MVVKLSDVLELEVMQRASPLVRAGKALIPAGTVRWVHSSEVLEIAPLLRGQELLLSGGDALLNLRPAAQHEYVRSLAARHVTALAIQTAGSGRSLSAELVQAAEEVGLPLIELRRVVPFVEIAEEVNRKVVAEHVTALQTADSLSQRLAEHLATSGPTLSPLIEIVSQALRIEVALLDPSGSVLEFAGGFPPDSTSVNVESDIFVGSLVSARLRLQSREDVPPELLKTVGERIGSILALAVSQQHRPTAQQIAHTGLMRAVVGGAGASQIHELCTGAGVSTVQPTCVMVFRRIGFTSVRGVAEKILRTRCPEALTYLDGESLWAMVQLSVSGTRQERRQMLEGLRADLRGLAVAGAVGPTVATVLHAHSSVVEARLTQAVGAPDDLESNLRDCEDFLLERLAARELSGPVGGRITQELLGELLDYDSRRGTRLLGTLDAWLISGCNSAEAARTLFIERQTLHKRLRKIFELIGGDPRGSAKLPGLFLAVHLAKNPSPIEVGV</sequence>
<evidence type="ECO:0000313" key="5">
    <source>
        <dbReference type="EMBL" id="UNK45341.1"/>
    </source>
</evidence>
<evidence type="ECO:0000259" key="4">
    <source>
        <dbReference type="Pfam" id="PF17853"/>
    </source>
</evidence>
<dbReference type="InterPro" id="IPR051448">
    <property type="entry name" value="CdaR-like_regulators"/>
</dbReference>
<dbReference type="Pfam" id="PF17853">
    <property type="entry name" value="GGDEF_2"/>
    <property type="match status" value="1"/>
</dbReference>
<evidence type="ECO:0000259" key="3">
    <source>
        <dbReference type="Pfam" id="PF13556"/>
    </source>
</evidence>
<dbReference type="InterPro" id="IPR042070">
    <property type="entry name" value="PucR_C-HTH_sf"/>
</dbReference>
<organism evidence="5 6">
    <name type="scientific">Arthrobacter sulfonylureivorans</name>
    <dbReference type="NCBI Taxonomy" id="2486855"/>
    <lineage>
        <taxon>Bacteria</taxon>
        <taxon>Bacillati</taxon>
        <taxon>Actinomycetota</taxon>
        <taxon>Actinomycetes</taxon>
        <taxon>Micrococcales</taxon>
        <taxon>Micrococcaceae</taxon>
        <taxon>Arthrobacter</taxon>
    </lineage>
</organism>
<dbReference type="PANTHER" id="PTHR33744">
    <property type="entry name" value="CARBOHYDRATE DIACID REGULATOR"/>
    <property type="match status" value="1"/>
</dbReference>
<reference evidence="5 6" key="1">
    <citation type="submission" date="2022-03" db="EMBL/GenBank/DDBJ databases">
        <title>Isotopic signatures of nitrous oxide derived from detoxification processes.</title>
        <authorList>
            <person name="Behrendt U."/>
            <person name="Buchen C."/>
            <person name="Well R."/>
            <person name="Ulrich A."/>
            <person name="Rohe L."/>
            <person name="Kolb S."/>
            <person name="Schloter M."/>
            <person name="Horn M.A."/>
            <person name="Augustin J."/>
        </authorList>
    </citation>
    <scope>NUCLEOTIDE SEQUENCE [LARGE SCALE GENOMIC DNA]</scope>
    <source>
        <strain evidence="5 6">S4-C24</strain>
    </source>
</reference>
<evidence type="ECO:0000256" key="1">
    <source>
        <dbReference type="ARBA" id="ARBA00006754"/>
    </source>
</evidence>
<feature type="domain" description="Purine catabolism PurC-like" evidence="2">
    <location>
        <begin position="7"/>
        <end position="129"/>
    </location>
</feature>
<evidence type="ECO:0000313" key="6">
    <source>
        <dbReference type="Proteomes" id="UP000829069"/>
    </source>
</evidence>
<keyword evidence="6" id="KW-1185">Reference proteome</keyword>
<feature type="domain" description="PucR C-terminal helix-turn-helix" evidence="3">
    <location>
        <begin position="433"/>
        <end position="490"/>
    </location>
</feature>
<gene>
    <name evidence="5" type="ORF">MNQ99_15600</name>
</gene>
<dbReference type="InterPro" id="IPR012914">
    <property type="entry name" value="PucR_dom"/>
</dbReference>
<accession>A0ABY3W786</accession>
<feature type="domain" description="CdaR GGDEF-like" evidence="4">
    <location>
        <begin position="269"/>
        <end position="379"/>
    </location>
</feature>
<dbReference type="Gene3D" id="1.10.10.2840">
    <property type="entry name" value="PucR C-terminal helix-turn-helix domain"/>
    <property type="match status" value="1"/>
</dbReference>
<protein>
    <submittedName>
        <fullName evidence="5">PucR family transcriptional regulator ligand-binding domain-containing protein</fullName>
    </submittedName>
</protein>
<evidence type="ECO:0000259" key="2">
    <source>
        <dbReference type="Pfam" id="PF07905"/>
    </source>
</evidence>
<dbReference type="Pfam" id="PF13556">
    <property type="entry name" value="HTH_30"/>
    <property type="match status" value="1"/>
</dbReference>
<dbReference type="Pfam" id="PF07905">
    <property type="entry name" value="PucR"/>
    <property type="match status" value="1"/>
</dbReference>
<dbReference type="Proteomes" id="UP000829069">
    <property type="component" value="Chromosome"/>
</dbReference>
<dbReference type="EMBL" id="CP093326">
    <property type="protein sequence ID" value="UNK45341.1"/>
    <property type="molecule type" value="Genomic_DNA"/>
</dbReference>
<comment type="similarity">
    <text evidence="1">Belongs to the CdaR family.</text>
</comment>